<dbReference type="Pfam" id="PF01381">
    <property type="entry name" value="HTH_3"/>
    <property type="match status" value="1"/>
</dbReference>
<evidence type="ECO:0000256" key="1">
    <source>
        <dbReference type="ARBA" id="ARBA00023015"/>
    </source>
</evidence>
<dbReference type="PATRIC" id="fig|579138.3.peg.1879"/>
<feature type="domain" description="HTH cro/C1-type" evidence="4">
    <location>
        <begin position="34"/>
        <end position="70"/>
    </location>
</feature>
<dbReference type="Gene3D" id="1.10.260.40">
    <property type="entry name" value="lambda repressor-like DNA-binding domains"/>
    <property type="match status" value="1"/>
</dbReference>
<geneLocation type="plasmid" evidence="5 6">
    <name>pZYMOP02</name>
</geneLocation>
<dbReference type="Proteomes" id="UP000000491">
    <property type="component" value="Plasmid pZYMOP02"/>
</dbReference>
<organism evidence="5 6">
    <name type="scientific">Zymomonas mobilis subsp. pomaceae (strain ATCC 29192 / DSM 22645 / JCM 10191 / CCUG 17912 / NBRC 13757 / NCIMB 11200 / NRRL B-4491 / Barker I)</name>
    <dbReference type="NCBI Taxonomy" id="579138"/>
    <lineage>
        <taxon>Bacteria</taxon>
        <taxon>Pseudomonadati</taxon>
        <taxon>Pseudomonadota</taxon>
        <taxon>Alphaproteobacteria</taxon>
        <taxon>Sphingomonadales</taxon>
        <taxon>Zymomonadaceae</taxon>
        <taxon>Zymomonas</taxon>
    </lineage>
</organism>
<dbReference type="PANTHER" id="PTHR36511:SF4">
    <property type="entry name" value="ANTITOXIN MQSA"/>
    <property type="match status" value="1"/>
</dbReference>
<dbReference type="AlphaFoldDB" id="F8EWJ6"/>
<dbReference type="KEGG" id="zmp:Zymop_2062"/>
<dbReference type="PANTHER" id="PTHR36511">
    <property type="entry name" value="MERR FAMILY BACTERIAL REGULATORY PROTEIN"/>
    <property type="match status" value="1"/>
</dbReference>
<dbReference type="HOGENOM" id="CLU_144725_3_0_5"/>
<keyword evidence="2" id="KW-0238">DNA-binding</keyword>
<dbReference type="EMBL" id="CP002867">
    <property type="protein sequence ID" value="AEI38639.1"/>
    <property type="molecule type" value="Genomic_DNA"/>
</dbReference>
<dbReference type="InterPro" id="IPR001387">
    <property type="entry name" value="Cro/C1-type_HTH"/>
</dbReference>
<dbReference type="InterPro" id="IPR010982">
    <property type="entry name" value="Lambda_DNA-bd_dom_sf"/>
</dbReference>
<proteinExistence type="predicted"/>
<dbReference type="PROSITE" id="PS50943">
    <property type="entry name" value="HTH_CROC1"/>
    <property type="match status" value="1"/>
</dbReference>
<keyword evidence="5" id="KW-0614">Plasmid</keyword>
<dbReference type="InterPro" id="IPR052359">
    <property type="entry name" value="HTH-type_reg/antitoxin"/>
</dbReference>
<dbReference type="SMART" id="SM00530">
    <property type="entry name" value="HTH_XRE"/>
    <property type="match status" value="1"/>
</dbReference>
<dbReference type="SUPFAM" id="SSF47413">
    <property type="entry name" value="lambda repressor-like DNA-binding domains"/>
    <property type="match status" value="1"/>
</dbReference>
<dbReference type="GO" id="GO:0003677">
    <property type="term" value="F:DNA binding"/>
    <property type="evidence" value="ECO:0007669"/>
    <property type="project" value="UniProtKB-KW"/>
</dbReference>
<keyword evidence="1" id="KW-0805">Transcription regulation</keyword>
<evidence type="ECO:0000256" key="3">
    <source>
        <dbReference type="ARBA" id="ARBA00023163"/>
    </source>
</evidence>
<accession>F8EWJ6</accession>
<evidence type="ECO:0000256" key="2">
    <source>
        <dbReference type="ARBA" id="ARBA00023125"/>
    </source>
</evidence>
<name>F8EWJ6_ZYMMT</name>
<dbReference type="CDD" id="cd00093">
    <property type="entry name" value="HTH_XRE"/>
    <property type="match status" value="1"/>
</dbReference>
<reference evidence="5 6" key="1">
    <citation type="journal article" date="2011" name="J. Bacteriol.">
        <title>Genome sequence of the ethanol-producing Zymomonas mobilis subsp. pomaceae lectotype strain ATCC 29192.</title>
        <authorList>
            <person name="Kouvelis V.N."/>
            <person name="Davenport K.W."/>
            <person name="Brettin T.S."/>
            <person name="Bruce D."/>
            <person name="Detter C."/>
            <person name="Han C.S."/>
            <person name="Nolan M."/>
            <person name="Tapia R."/>
            <person name="Damoulaki A."/>
            <person name="Kyrpides N.C."/>
            <person name="Typas M.A."/>
            <person name="Pappas K.M."/>
        </authorList>
    </citation>
    <scope>NUCLEOTIDE SEQUENCE [LARGE SCALE GENOMIC DNA]</scope>
    <source>
        <strain evidence="6">ATCC 29192 / DSM 22645 / JCM 10191 / CCUG 17912 / NBRC 13757 / NCIMB 11200 / NRRL B-4491 / Barker I</strain>
        <plasmid evidence="5">pZYMOP02</plasmid>
    </source>
</reference>
<keyword evidence="3" id="KW-0804">Transcription</keyword>
<evidence type="ECO:0000259" key="4">
    <source>
        <dbReference type="PROSITE" id="PS50943"/>
    </source>
</evidence>
<evidence type="ECO:0000313" key="5">
    <source>
        <dbReference type="EMBL" id="AEI38639.1"/>
    </source>
</evidence>
<sequence>MVETDSHIGVKPMSLLKGINRLPMWEIEVLTIDIAQLRKKIGYSQSEFAKSIGVSKGTLLGWEQGRRRPTGAARVLLGMIDKRPSIVQELLSA</sequence>
<gene>
    <name evidence="5" type="ordered locus">Zymop_2062</name>
</gene>
<evidence type="ECO:0000313" key="6">
    <source>
        <dbReference type="Proteomes" id="UP000000491"/>
    </source>
</evidence>
<protein>
    <submittedName>
        <fullName evidence="5">Transcriptional regulator protein-like protein</fullName>
    </submittedName>
</protein>